<dbReference type="SMART" id="SM00575">
    <property type="entry name" value="ZnF_PMZ"/>
    <property type="match status" value="1"/>
</dbReference>
<dbReference type="InterPro" id="IPR007527">
    <property type="entry name" value="Znf_SWIM"/>
</dbReference>
<dbReference type="EMBL" id="SDMP01000009">
    <property type="protein sequence ID" value="RYR37763.1"/>
    <property type="molecule type" value="Genomic_DNA"/>
</dbReference>
<keyword evidence="3" id="KW-0862">Zinc</keyword>
<dbReference type="AlphaFoldDB" id="A0A445BGG1"/>
<keyword evidence="1" id="KW-0479">Metal-binding</keyword>
<evidence type="ECO:0000256" key="4">
    <source>
        <dbReference type="PROSITE-ProRule" id="PRU00325"/>
    </source>
</evidence>
<dbReference type="Pfam" id="PF04434">
    <property type="entry name" value="SWIM"/>
    <property type="match status" value="1"/>
</dbReference>
<evidence type="ECO:0000259" key="5">
    <source>
        <dbReference type="PROSITE" id="PS50966"/>
    </source>
</evidence>
<dbReference type="PROSITE" id="PS50966">
    <property type="entry name" value="ZF_SWIM"/>
    <property type="match status" value="1"/>
</dbReference>
<name>A0A445BGG1_ARAHY</name>
<comment type="caution">
    <text evidence="6">The sequence shown here is derived from an EMBL/GenBank/DDBJ whole genome shotgun (WGS) entry which is preliminary data.</text>
</comment>
<dbReference type="Proteomes" id="UP000289738">
    <property type="component" value="Chromosome A09"/>
</dbReference>
<organism evidence="6 7">
    <name type="scientific">Arachis hypogaea</name>
    <name type="common">Peanut</name>
    <dbReference type="NCBI Taxonomy" id="3818"/>
    <lineage>
        <taxon>Eukaryota</taxon>
        <taxon>Viridiplantae</taxon>
        <taxon>Streptophyta</taxon>
        <taxon>Embryophyta</taxon>
        <taxon>Tracheophyta</taxon>
        <taxon>Spermatophyta</taxon>
        <taxon>Magnoliopsida</taxon>
        <taxon>eudicotyledons</taxon>
        <taxon>Gunneridae</taxon>
        <taxon>Pentapetalae</taxon>
        <taxon>rosids</taxon>
        <taxon>fabids</taxon>
        <taxon>Fabales</taxon>
        <taxon>Fabaceae</taxon>
        <taxon>Papilionoideae</taxon>
        <taxon>50 kb inversion clade</taxon>
        <taxon>dalbergioids sensu lato</taxon>
        <taxon>Dalbergieae</taxon>
        <taxon>Pterocarpus clade</taxon>
        <taxon>Arachis</taxon>
    </lineage>
</organism>
<evidence type="ECO:0000256" key="2">
    <source>
        <dbReference type="ARBA" id="ARBA00022771"/>
    </source>
</evidence>
<evidence type="ECO:0000256" key="1">
    <source>
        <dbReference type="ARBA" id="ARBA00022723"/>
    </source>
</evidence>
<keyword evidence="2 4" id="KW-0863">Zinc-finger</keyword>
<feature type="domain" description="SWIM-type" evidence="5">
    <location>
        <begin position="42"/>
        <end position="74"/>
    </location>
</feature>
<dbReference type="InterPro" id="IPR006564">
    <property type="entry name" value="Znf_PMZ"/>
</dbReference>
<gene>
    <name evidence="6" type="ORF">Ahy_A09g042648</name>
</gene>
<dbReference type="GO" id="GO:0008270">
    <property type="term" value="F:zinc ion binding"/>
    <property type="evidence" value="ECO:0007669"/>
    <property type="project" value="UniProtKB-KW"/>
</dbReference>
<reference evidence="6 7" key="1">
    <citation type="submission" date="2019-01" db="EMBL/GenBank/DDBJ databases">
        <title>Sequencing of cultivated peanut Arachis hypogaea provides insights into genome evolution and oil improvement.</title>
        <authorList>
            <person name="Chen X."/>
        </authorList>
    </citation>
    <scope>NUCLEOTIDE SEQUENCE [LARGE SCALE GENOMIC DNA]</scope>
    <source>
        <strain evidence="7">cv. Fuhuasheng</strain>
        <tissue evidence="6">Leaves</tissue>
    </source>
</reference>
<sequence>MATVDKNRDGIPKMRVTFSDSQGLVFVIEELDPFESWSQSSFCARVTAGTCDCGLFQSLHYQCQHAHAACADVSIEWALYVHPVYMQDAAFKVYEM</sequence>
<proteinExistence type="predicted"/>
<protein>
    <recommendedName>
        <fullName evidence="5">SWIM-type domain-containing protein</fullName>
    </recommendedName>
</protein>
<accession>A0A445BGG1</accession>
<evidence type="ECO:0000256" key="3">
    <source>
        <dbReference type="ARBA" id="ARBA00022833"/>
    </source>
</evidence>
<evidence type="ECO:0000313" key="7">
    <source>
        <dbReference type="Proteomes" id="UP000289738"/>
    </source>
</evidence>
<keyword evidence="7" id="KW-1185">Reference proteome</keyword>
<evidence type="ECO:0000313" key="6">
    <source>
        <dbReference type="EMBL" id="RYR37763.1"/>
    </source>
</evidence>